<reference evidence="1" key="1">
    <citation type="submission" date="2021-01" db="EMBL/GenBank/DDBJ databases">
        <authorList>
            <person name="Corre E."/>
            <person name="Pelletier E."/>
            <person name="Niang G."/>
            <person name="Scheremetjew M."/>
            <person name="Finn R."/>
            <person name="Kale V."/>
            <person name="Holt S."/>
            <person name="Cochrane G."/>
            <person name="Meng A."/>
            <person name="Brown T."/>
            <person name="Cohen L."/>
        </authorList>
    </citation>
    <scope>NUCLEOTIDE SEQUENCE</scope>
    <source>
        <strain evidence="1">CCMP3328</strain>
    </source>
</reference>
<organism evidence="1">
    <name type="scientific">Craspedostauros australis</name>
    <dbReference type="NCBI Taxonomy" id="1486917"/>
    <lineage>
        <taxon>Eukaryota</taxon>
        <taxon>Sar</taxon>
        <taxon>Stramenopiles</taxon>
        <taxon>Ochrophyta</taxon>
        <taxon>Bacillariophyta</taxon>
        <taxon>Bacillariophyceae</taxon>
        <taxon>Bacillariophycidae</taxon>
        <taxon>Naviculales</taxon>
        <taxon>Naviculaceae</taxon>
        <taxon>Craspedostauros</taxon>
    </lineage>
</organism>
<sequence length="121" mass="13444">METPSQRQSTSIKVKQFCQSTHSYDGMGGHGIGRGEATQGLAELRQNTVPILMDISGRLGETCGNIQRKARIGKALVLAPIHGRPPWKTSTGNLHERCQRMQWKHFTLAEHDVSEAETHLN</sequence>
<name>A0A7R9ZM37_9STRA</name>
<protein>
    <submittedName>
        <fullName evidence="1">Uncharacterized protein</fullName>
    </submittedName>
</protein>
<gene>
    <name evidence="1" type="ORF">CAUS1442_LOCUS7131</name>
</gene>
<dbReference type="AlphaFoldDB" id="A0A7R9ZM37"/>
<evidence type="ECO:0000313" key="1">
    <source>
        <dbReference type="EMBL" id="CAD8335026.1"/>
    </source>
</evidence>
<proteinExistence type="predicted"/>
<accession>A0A7R9ZM37</accession>
<dbReference type="EMBL" id="HBEF01011300">
    <property type="protein sequence ID" value="CAD8335026.1"/>
    <property type="molecule type" value="Transcribed_RNA"/>
</dbReference>